<evidence type="ECO:0000256" key="1">
    <source>
        <dbReference type="SAM" id="MobiDB-lite"/>
    </source>
</evidence>
<feature type="region of interest" description="Disordered" evidence="1">
    <location>
        <begin position="1"/>
        <end position="60"/>
    </location>
</feature>
<keyword evidence="2" id="KW-1185">Reference proteome</keyword>
<organism evidence="2 3">
    <name type="scientific">Haemonchus contortus</name>
    <name type="common">Barber pole worm</name>
    <dbReference type="NCBI Taxonomy" id="6289"/>
    <lineage>
        <taxon>Eukaryota</taxon>
        <taxon>Metazoa</taxon>
        <taxon>Ecdysozoa</taxon>
        <taxon>Nematoda</taxon>
        <taxon>Chromadorea</taxon>
        <taxon>Rhabditida</taxon>
        <taxon>Rhabditina</taxon>
        <taxon>Rhabditomorpha</taxon>
        <taxon>Strongyloidea</taxon>
        <taxon>Trichostrongylidae</taxon>
        <taxon>Haemonchus</taxon>
    </lineage>
</organism>
<name>A0A7I4XST3_HAECO</name>
<proteinExistence type="predicted"/>
<evidence type="ECO:0000313" key="2">
    <source>
        <dbReference type="Proteomes" id="UP000025227"/>
    </source>
</evidence>
<evidence type="ECO:0000313" key="3">
    <source>
        <dbReference type="WBParaSite" id="HCON_00006330-00001"/>
    </source>
</evidence>
<dbReference type="AlphaFoldDB" id="A0A7I4XST3"/>
<feature type="compositionally biased region" description="Polar residues" evidence="1">
    <location>
        <begin position="29"/>
        <end position="41"/>
    </location>
</feature>
<accession>A0A7I4XST3</accession>
<feature type="compositionally biased region" description="Basic and acidic residues" evidence="1">
    <location>
        <begin position="9"/>
        <end position="27"/>
    </location>
</feature>
<reference evidence="3" key="1">
    <citation type="submission" date="2020-12" db="UniProtKB">
        <authorList>
            <consortium name="WormBaseParasite"/>
        </authorList>
    </citation>
    <scope>IDENTIFICATION</scope>
    <source>
        <strain evidence="3">MHco3</strain>
    </source>
</reference>
<protein>
    <submittedName>
        <fullName evidence="3">Transposase</fullName>
    </submittedName>
</protein>
<dbReference type="OrthoDB" id="10400070at2759"/>
<sequence length="157" mass="17949">MNPDNRGQPMKEGHEEVPVKPGQEEPQKVNVNNSTRPNTRSRSGHSLKAPLKGRRPARRGEALLNVVDQQIFAKKTALDRSFNGLKQVCDRQKDFMQEFQDHCSRKSGGWQYYHHVSARLNRARATKWRVHHNSAAHYVMMTITPVTARAFKPLPTA</sequence>
<dbReference type="WBParaSite" id="HCON_00006330-00001">
    <property type="protein sequence ID" value="HCON_00006330-00001"/>
    <property type="gene ID" value="HCON_00006330"/>
</dbReference>
<dbReference type="Proteomes" id="UP000025227">
    <property type="component" value="Unplaced"/>
</dbReference>